<comment type="cofactor">
    <cofactor evidence="1">
        <name>Mg(2+)</name>
        <dbReference type="ChEBI" id="CHEBI:18420"/>
    </cofactor>
</comment>
<feature type="domain" description="Mur ligase C-terminal" evidence="12">
    <location>
        <begin position="299"/>
        <end position="416"/>
    </location>
</feature>
<evidence type="ECO:0000256" key="6">
    <source>
        <dbReference type="ARBA" id="ARBA00022741"/>
    </source>
</evidence>
<dbReference type="InterPro" id="IPR013221">
    <property type="entry name" value="Mur_ligase_cen"/>
</dbReference>
<dbReference type="RefSeq" id="WP_073049531.1">
    <property type="nucleotide sequence ID" value="NZ_FQZL01000014.1"/>
</dbReference>
<reference evidence="14 15" key="1">
    <citation type="submission" date="2016-11" db="EMBL/GenBank/DDBJ databases">
        <authorList>
            <person name="Jaros S."/>
            <person name="Januszkiewicz K."/>
            <person name="Wedrychowicz H."/>
        </authorList>
    </citation>
    <scope>NUCLEOTIDE SEQUENCE [LARGE SCALE GENOMIC DNA]</scope>
    <source>
        <strain evidence="14 15">DSM 17477</strain>
    </source>
</reference>
<dbReference type="STRING" id="1121476.SAMN02745751_02095"/>
<dbReference type="AlphaFoldDB" id="A0A1M6HT30"/>
<accession>A0A1M6HT30</accession>
<organism evidence="14 15">
    <name type="scientific">Dethiosulfatibacter aminovorans DSM 17477</name>
    <dbReference type="NCBI Taxonomy" id="1121476"/>
    <lineage>
        <taxon>Bacteria</taxon>
        <taxon>Bacillati</taxon>
        <taxon>Bacillota</taxon>
        <taxon>Tissierellia</taxon>
        <taxon>Dethiosulfatibacter</taxon>
    </lineage>
</organism>
<keyword evidence="6 11" id="KW-0547">Nucleotide-binding</keyword>
<dbReference type="Gene3D" id="3.90.190.20">
    <property type="entry name" value="Mur ligase, C-terminal domain"/>
    <property type="match status" value="1"/>
</dbReference>
<evidence type="ECO:0000256" key="5">
    <source>
        <dbReference type="ARBA" id="ARBA00022723"/>
    </source>
</evidence>
<dbReference type="Gene3D" id="3.40.1190.10">
    <property type="entry name" value="Mur-like, catalytic domain"/>
    <property type="match status" value="1"/>
</dbReference>
<protein>
    <recommendedName>
        <fullName evidence="3">tetrahydrofolate synthase</fullName>
        <ecNumber evidence="3">6.3.2.17</ecNumber>
    </recommendedName>
    <alternativeName>
        <fullName evidence="9">Tetrahydrofolylpolyglutamate synthase</fullName>
    </alternativeName>
</protein>
<dbReference type="Pfam" id="PF08245">
    <property type="entry name" value="Mur_ligase_M"/>
    <property type="match status" value="1"/>
</dbReference>
<dbReference type="OrthoDB" id="9809356at2"/>
<feature type="domain" description="Mur ligase central" evidence="13">
    <location>
        <begin position="45"/>
        <end position="270"/>
    </location>
</feature>
<dbReference type="GO" id="GO:0005737">
    <property type="term" value="C:cytoplasm"/>
    <property type="evidence" value="ECO:0007669"/>
    <property type="project" value="TreeGrafter"/>
</dbReference>
<dbReference type="InterPro" id="IPR001645">
    <property type="entry name" value="Folylpolyglutamate_synth"/>
</dbReference>
<dbReference type="InterPro" id="IPR036565">
    <property type="entry name" value="Mur-like_cat_sf"/>
</dbReference>
<evidence type="ECO:0000259" key="12">
    <source>
        <dbReference type="Pfam" id="PF02875"/>
    </source>
</evidence>
<comment type="catalytic activity">
    <reaction evidence="10">
        <text>(6S)-5,6,7,8-tetrahydrofolyl-(gamma-L-Glu)(n) + L-glutamate + ATP = (6S)-5,6,7,8-tetrahydrofolyl-(gamma-L-Glu)(n+1) + ADP + phosphate + H(+)</text>
        <dbReference type="Rhea" id="RHEA:10580"/>
        <dbReference type="Rhea" id="RHEA-COMP:14738"/>
        <dbReference type="Rhea" id="RHEA-COMP:14740"/>
        <dbReference type="ChEBI" id="CHEBI:15378"/>
        <dbReference type="ChEBI" id="CHEBI:29985"/>
        <dbReference type="ChEBI" id="CHEBI:30616"/>
        <dbReference type="ChEBI" id="CHEBI:43474"/>
        <dbReference type="ChEBI" id="CHEBI:141005"/>
        <dbReference type="ChEBI" id="CHEBI:456216"/>
        <dbReference type="EC" id="6.3.2.17"/>
    </reaction>
</comment>
<dbReference type="GO" id="GO:0046872">
    <property type="term" value="F:metal ion binding"/>
    <property type="evidence" value="ECO:0007669"/>
    <property type="project" value="UniProtKB-KW"/>
</dbReference>
<evidence type="ECO:0000256" key="2">
    <source>
        <dbReference type="ARBA" id="ARBA00008276"/>
    </source>
</evidence>
<evidence type="ECO:0000256" key="4">
    <source>
        <dbReference type="ARBA" id="ARBA00022598"/>
    </source>
</evidence>
<evidence type="ECO:0000256" key="3">
    <source>
        <dbReference type="ARBA" id="ARBA00013025"/>
    </source>
</evidence>
<dbReference type="PANTHER" id="PTHR11136">
    <property type="entry name" value="FOLYLPOLYGLUTAMATE SYNTHASE-RELATED"/>
    <property type="match status" value="1"/>
</dbReference>
<dbReference type="EMBL" id="FQZL01000014">
    <property type="protein sequence ID" value="SHJ25294.1"/>
    <property type="molecule type" value="Genomic_DNA"/>
</dbReference>
<dbReference type="InterPro" id="IPR018109">
    <property type="entry name" value="Folylpolyglutamate_synth_CS"/>
</dbReference>
<dbReference type="GO" id="GO:0004326">
    <property type="term" value="F:tetrahydrofolylpolyglutamate synthase activity"/>
    <property type="evidence" value="ECO:0007669"/>
    <property type="project" value="UniProtKB-EC"/>
</dbReference>
<dbReference type="PROSITE" id="PS01012">
    <property type="entry name" value="FOLYLPOLYGLU_SYNT_2"/>
    <property type="match status" value="1"/>
</dbReference>
<evidence type="ECO:0000256" key="8">
    <source>
        <dbReference type="ARBA" id="ARBA00022842"/>
    </source>
</evidence>
<dbReference type="GO" id="GO:0008841">
    <property type="term" value="F:dihydrofolate synthase activity"/>
    <property type="evidence" value="ECO:0007669"/>
    <property type="project" value="TreeGrafter"/>
</dbReference>
<evidence type="ECO:0000313" key="14">
    <source>
        <dbReference type="EMBL" id="SHJ25294.1"/>
    </source>
</evidence>
<dbReference type="PANTHER" id="PTHR11136:SF0">
    <property type="entry name" value="DIHYDROFOLATE SYNTHETASE-RELATED"/>
    <property type="match status" value="1"/>
</dbReference>
<evidence type="ECO:0000256" key="7">
    <source>
        <dbReference type="ARBA" id="ARBA00022840"/>
    </source>
</evidence>
<keyword evidence="7 11" id="KW-0067">ATP-binding</keyword>
<dbReference type="GO" id="GO:0005524">
    <property type="term" value="F:ATP binding"/>
    <property type="evidence" value="ECO:0007669"/>
    <property type="project" value="UniProtKB-KW"/>
</dbReference>
<dbReference type="SUPFAM" id="SSF53623">
    <property type="entry name" value="MurD-like peptide ligases, catalytic domain"/>
    <property type="match status" value="1"/>
</dbReference>
<evidence type="ECO:0000256" key="10">
    <source>
        <dbReference type="ARBA" id="ARBA00047493"/>
    </source>
</evidence>
<comment type="similarity">
    <text evidence="2 11">Belongs to the folylpolyglutamate synthase family.</text>
</comment>
<dbReference type="InterPro" id="IPR036615">
    <property type="entry name" value="Mur_ligase_C_dom_sf"/>
</dbReference>
<gene>
    <name evidence="14" type="ORF">SAMN02745751_02095</name>
</gene>
<evidence type="ECO:0000313" key="15">
    <source>
        <dbReference type="Proteomes" id="UP000184052"/>
    </source>
</evidence>
<dbReference type="Proteomes" id="UP000184052">
    <property type="component" value="Unassembled WGS sequence"/>
</dbReference>
<evidence type="ECO:0000256" key="9">
    <source>
        <dbReference type="ARBA" id="ARBA00030592"/>
    </source>
</evidence>
<keyword evidence="4 11" id="KW-0436">Ligase</keyword>
<dbReference type="InterPro" id="IPR004101">
    <property type="entry name" value="Mur_ligase_C"/>
</dbReference>
<evidence type="ECO:0000259" key="13">
    <source>
        <dbReference type="Pfam" id="PF08245"/>
    </source>
</evidence>
<dbReference type="SUPFAM" id="SSF53244">
    <property type="entry name" value="MurD-like peptide ligases, peptide-binding domain"/>
    <property type="match status" value="1"/>
</dbReference>
<dbReference type="FunFam" id="3.40.1190.10:FF:000011">
    <property type="entry name" value="Folylpolyglutamate synthase/dihydrofolate synthase"/>
    <property type="match status" value="1"/>
</dbReference>
<dbReference type="NCBIfam" id="TIGR01499">
    <property type="entry name" value="folC"/>
    <property type="match status" value="1"/>
</dbReference>
<dbReference type="EC" id="6.3.2.17" evidence="3"/>
<evidence type="ECO:0000256" key="1">
    <source>
        <dbReference type="ARBA" id="ARBA00001946"/>
    </source>
</evidence>
<proteinExistence type="inferred from homology"/>
<keyword evidence="8" id="KW-0460">Magnesium</keyword>
<dbReference type="PIRSF" id="PIRSF001563">
    <property type="entry name" value="Folylpolyglu_synth"/>
    <property type="match status" value="1"/>
</dbReference>
<keyword evidence="5" id="KW-0479">Metal-binding</keyword>
<evidence type="ECO:0000256" key="11">
    <source>
        <dbReference type="PIRNR" id="PIRNR001563"/>
    </source>
</evidence>
<sequence length="435" mass="49061">MNYEEALQYIHSTYRFGSKLGLENITYLLNLMGNPHKKLKYIHAAGTNGKGSTCTMLSYILKDAGYKTGLFTSPYLEDFRERIQIDNELMDKDDLINCVSVVKGAVDRMVREGKNHPTEFEIVTAVAFYYFHIMQVDIVVLEVGMGGRLDATNVIEKPEVVIITSISKDHSEYLGDTVEKIAYEKASIIKKGSQVVVYPQKKSVFNVIREMAFNKISRVHLVDKDDIEILDFSPEGQKLRYLNLENKTGIYEFDLSLIGAHQSINSLVVLKTVDILISKGYNISKGNILNGMKNVKFKGRMEILSKDPMIIIDGAHNPDGIATLSSNIRDYFKGYDINLFFGMLGDKDVTTSIKMLLPYVKSAVTLTPNNPRAQEAEVTAEMFRVHSDIEVTACNDIQASTRYIKTGEKDINIYCGSLYMIGDARKAILKYIEER</sequence>
<keyword evidence="15" id="KW-1185">Reference proteome</keyword>
<dbReference type="Pfam" id="PF02875">
    <property type="entry name" value="Mur_ligase_C"/>
    <property type="match status" value="1"/>
</dbReference>
<name>A0A1M6HT30_9FIRM</name>